<organism evidence="5 6">
    <name type="scientific">Tetradesmus obliquus</name>
    <name type="common">Green alga</name>
    <name type="synonym">Acutodesmus obliquus</name>
    <dbReference type="NCBI Taxonomy" id="3088"/>
    <lineage>
        <taxon>Eukaryota</taxon>
        <taxon>Viridiplantae</taxon>
        <taxon>Chlorophyta</taxon>
        <taxon>core chlorophytes</taxon>
        <taxon>Chlorophyceae</taxon>
        <taxon>CS clade</taxon>
        <taxon>Sphaeropleales</taxon>
        <taxon>Scenedesmaceae</taxon>
        <taxon>Tetradesmus</taxon>
    </lineage>
</organism>
<dbReference type="STRING" id="3088.A0A383WKF9"/>
<feature type="compositionally biased region" description="Low complexity" evidence="4">
    <location>
        <begin position="411"/>
        <end position="431"/>
    </location>
</feature>
<dbReference type="Gene3D" id="3.90.640.10">
    <property type="entry name" value="Actin, Chain A, domain 4"/>
    <property type="match status" value="1"/>
</dbReference>
<dbReference type="Proteomes" id="UP000256970">
    <property type="component" value="Unassembled WGS sequence"/>
</dbReference>
<evidence type="ECO:0000256" key="2">
    <source>
        <dbReference type="ARBA" id="ARBA00022840"/>
    </source>
</evidence>
<evidence type="ECO:0000313" key="5">
    <source>
        <dbReference type="EMBL" id="SZX77945.1"/>
    </source>
</evidence>
<keyword evidence="1 3" id="KW-0547">Nucleotide-binding</keyword>
<dbReference type="PROSITE" id="PS51257">
    <property type="entry name" value="PROKAR_LIPOPROTEIN"/>
    <property type="match status" value="1"/>
</dbReference>
<dbReference type="GO" id="GO:0005524">
    <property type="term" value="F:ATP binding"/>
    <property type="evidence" value="ECO:0007669"/>
    <property type="project" value="UniProtKB-KW"/>
</dbReference>
<dbReference type="AlphaFoldDB" id="A0A383WKF9"/>
<dbReference type="InterPro" id="IPR013126">
    <property type="entry name" value="Hsp_70_fam"/>
</dbReference>
<evidence type="ECO:0000256" key="3">
    <source>
        <dbReference type="RuleBase" id="RU003322"/>
    </source>
</evidence>
<keyword evidence="6" id="KW-1185">Reference proteome</keyword>
<keyword evidence="2 3" id="KW-0067">ATP-binding</keyword>
<name>A0A383WKF9_TETOB</name>
<reference evidence="5 6" key="1">
    <citation type="submission" date="2016-10" db="EMBL/GenBank/DDBJ databases">
        <authorList>
            <person name="Cai Z."/>
        </authorList>
    </citation>
    <scope>NUCLEOTIDE SEQUENCE [LARGE SCALE GENOMIC DNA]</scope>
</reference>
<dbReference type="PROSITE" id="PS00329">
    <property type="entry name" value="HSP70_2"/>
    <property type="match status" value="1"/>
</dbReference>
<gene>
    <name evidence="5" type="ORF">BQ4739_LOCUS18279</name>
</gene>
<dbReference type="Gene3D" id="3.30.420.40">
    <property type="match status" value="4"/>
</dbReference>
<dbReference type="InterPro" id="IPR018181">
    <property type="entry name" value="Heat_shock_70_CS"/>
</dbReference>
<evidence type="ECO:0000256" key="1">
    <source>
        <dbReference type="ARBA" id="ARBA00022741"/>
    </source>
</evidence>
<dbReference type="PANTHER" id="PTHR19375">
    <property type="entry name" value="HEAT SHOCK PROTEIN 70KDA"/>
    <property type="match status" value="1"/>
</dbReference>
<feature type="region of interest" description="Disordered" evidence="4">
    <location>
        <begin position="411"/>
        <end position="437"/>
    </location>
</feature>
<evidence type="ECO:0000256" key="4">
    <source>
        <dbReference type="SAM" id="MobiDB-lite"/>
    </source>
</evidence>
<comment type="similarity">
    <text evidence="3">Belongs to the heat shock protein 70 family.</text>
</comment>
<dbReference type="GO" id="GO:0140662">
    <property type="term" value="F:ATP-dependent protein folding chaperone"/>
    <property type="evidence" value="ECO:0007669"/>
    <property type="project" value="InterPro"/>
</dbReference>
<sequence>MLHSSRIPRLHPNISSCYSNVPVIAACRSSRSNSRRSSVACAAAAVAAAAAVGIDLGTTNSAVAILRKGETYPTIIRDSTGSFTIPSVVSYSPDGRCIVGQLAKQQAAANPLNTFYSVKRLIGRKLEEVQDLELVYGAAADEQGGVQLLCPARAAPLTPQEVSADVLRHLLQLAAQALGGSPPQQVVITVPAYFGPQQRAATLQAAQLAGIQQVSLLQEPVAAGMAFGFGKPLDAELLLVFDLGGGTFDLSLVDSFEGIMEVLGTDGDAQLGGDDFDAALAAWLQQQLASSSSSSSDAAPQQLQQLPPEVLAQLLEAAEAAKCRLTEQQVTSIHLDAATATAAAAGQCVSQQQQQQQQQVTVELSRQEMHAATAQLRQRLWSPLQALAEDCKLAYECEPSQIEQLLAQQATGQTLKPQQNGSSSSSSNGSSEPYAPKPRKLTAVLLVGGATRMPIIQQGLQTLTGLEPRCEVDPEQAVALGAAIQAAVLLGLSSGLEMMDGSYVEEQHNRSTGF</sequence>
<proteinExistence type="inferred from homology"/>
<dbReference type="InterPro" id="IPR043129">
    <property type="entry name" value="ATPase_NBD"/>
</dbReference>
<dbReference type="EMBL" id="FNXT01001297">
    <property type="protein sequence ID" value="SZX77945.1"/>
    <property type="molecule type" value="Genomic_DNA"/>
</dbReference>
<dbReference type="PRINTS" id="PR00301">
    <property type="entry name" value="HEATSHOCK70"/>
</dbReference>
<accession>A0A383WKF9</accession>
<evidence type="ECO:0000313" key="6">
    <source>
        <dbReference type="Proteomes" id="UP000256970"/>
    </source>
</evidence>
<dbReference type="Pfam" id="PF00012">
    <property type="entry name" value="HSP70"/>
    <property type="match status" value="2"/>
</dbReference>
<dbReference type="SUPFAM" id="SSF53067">
    <property type="entry name" value="Actin-like ATPase domain"/>
    <property type="match status" value="2"/>
</dbReference>
<dbReference type="PROSITE" id="PS01036">
    <property type="entry name" value="HSP70_3"/>
    <property type="match status" value="1"/>
</dbReference>
<dbReference type="PROSITE" id="PS00297">
    <property type="entry name" value="HSP70_1"/>
    <property type="match status" value="1"/>
</dbReference>
<protein>
    <submittedName>
        <fullName evidence="5">Uncharacterized protein</fullName>
    </submittedName>
</protein>